<dbReference type="Pfam" id="PF12265">
    <property type="entry name" value="CAF1C_H4-bd"/>
    <property type="match status" value="1"/>
</dbReference>
<dbReference type="PROSITE" id="PS50082">
    <property type="entry name" value="WD_REPEATS_2"/>
    <property type="match status" value="1"/>
</dbReference>
<comment type="caution">
    <text evidence="7">The sequence shown here is derived from an EMBL/GenBank/DDBJ whole genome shotgun (WGS) entry which is preliminary data.</text>
</comment>
<dbReference type="AlphaFoldDB" id="A0A833VIX6"/>
<keyword evidence="4" id="KW-0156">Chromatin regulator</keyword>
<evidence type="ECO:0000313" key="8">
    <source>
        <dbReference type="Proteomes" id="UP000623129"/>
    </source>
</evidence>
<dbReference type="InterPro" id="IPR036322">
    <property type="entry name" value="WD40_repeat_dom_sf"/>
</dbReference>
<dbReference type="InterPro" id="IPR050459">
    <property type="entry name" value="WD_repeat_RBAP46/RBAP48/MSI1"/>
</dbReference>
<keyword evidence="3" id="KW-0677">Repeat</keyword>
<keyword evidence="8" id="KW-1185">Reference proteome</keyword>
<feature type="domain" description="Histone-binding protein RBBP4-like N-terminal" evidence="6">
    <location>
        <begin position="17"/>
        <end position="60"/>
    </location>
</feature>
<evidence type="ECO:0000313" key="7">
    <source>
        <dbReference type="EMBL" id="KAF3328350.1"/>
    </source>
</evidence>
<dbReference type="Proteomes" id="UP000623129">
    <property type="component" value="Unassembled WGS sequence"/>
</dbReference>
<dbReference type="SMART" id="SM00320">
    <property type="entry name" value="WD40"/>
    <property type="match status" value="5"/>
</dbReference>
<dbReference type="OrthoDB" id="427795at2759"/>
<proteinExistence type="inferred from homology"/>
<dbReference type="Gene3D" id="2.130.10.10">
    <property type="entry name" value="YVTN repeat-like/Quinoprotein amine dehydrogenase"/>
    <property type="match status" value="1"/>
</dbReference>
<keyword evidence="2 5" id="KW-0853">WD repeat</keyword>
<accession>A0A833VIX6</accession>
<dbReference type="InterPro" id="IPR001680">
    <property type="entry name" value="WD40_rpt"/>
</dbReference>
<dbReference type="Pfam" id="PF00400">
    <property type="entry name" value="WD40"/>
    <property type="match status" value="4"/>
</dbReference>
<reference evidence="7" key="1">
    <citation type="submission" date="2020-01" db="EMBL/GenBank/DDBJ databases">
        <title>Genome sequence of Kobresia littledalei, the first chromosome-level genome in the family Cyperaceae.</title>
        <authorList>
            <person name="Qu G."/>
        </authorList>
    </citation>
    <scope>NUCLEOTIDE SEQUENCE</scope>
    <source>
        <strain evidence="7">C.B.Clarke</strain>
        <tissue evidence="7">Leaf</tissue>
    </source>
</reference>
<organism evidence="7 8">
    <name type="scientific">Carex littledalei</name>
    <dbReference type="NCBI Taxonomy" id="544730"/>
    <lineage>
        <taxon>Eukaryota</taxon>
        <taxon>Viridiplantae</taxon>
        <taxon>Streptophyta</taxon>
        <taxon>Embryophyta</taxon>
        <taxon>Tracheophyta</taxon>
        <taxon>Spermatophyta</taxon>
        <taxon>Magnoliopsida</taxon>
        <taxon>Liliopsida</taxon>
        <taxon>Poales</taxon>
        <taxon>Cyperaceae</taxon>
        <taxon>Cyperoideae</taxon>
        <taxon>Cariceae</taxon>
        <taxon>Carex</taxon>
        <taxon>Carex subgen. Euthyceras</taxon>
    </lineage>
</organism>
<dbReference type="SUPFAM" id="SSF50978">
    <property type="entry name" value="WD40 repeat-like"/>
    <property type="match status" value="1"/>
</dbReference>
<evidence type="ECO:0000256" key="1">
    <source>
        <dbReference type="ARBA" id="ARBA00009341"/>
    </source>
</evidence>
<dbReference type="InterPro" id="IPR015943">
    <property type="entry name" value="WD40/YVTN_repeat-like_dom_sf"/>
</dbReference>
<name>A0A833VIX6_9POAL</name>
<gene>
    <name evidence="7" type="ORF">FCM35_KLT06956</name>
</gene>
<dbReference type="PANTHER" id="PTHR22850">
    <property type="entry name" value="WD40 REPEAT FAMILY"/>
    <property type="match status" value="1"/>
</dbReference>
<comment type="similarity">
    <text evidence="1">Belongs to the WD repeat RBAP46/RBAP48/MSI1 family.</text>
</comment>
<evidence type="ECO:0000256" key="5">
    <source>
        <dbReference type="PROSITE-ProRule" id="PRU00221"/>
    </source>
</evidence>
<feature type="repeat" description="WD" evidence="5">
    <location>
        <begin position="205"/>
        <end position="247"/>
    </location>
</feature>
<dbReference type="GO" id="GO:0006325">
    <property type="term" value="P:chromatin organization"/>
    <property type="evidence" value="ECO:0007669"/>
    <property type="project" value="UniProtKB-KW"/>
</dbReference>
<protein>
    <submittedName>
        <fullName evidence="7">WD-40 repeat-containing protein MSI4</fullName>
    </submittedName>
</protein>
<evidence type="ECO:0000256" key="2">
    <source>
        <dbReference type="ARBA" id="ARBA00022574"/>
    </source>
</evidence>
<evidence type="ECO:0000259" key="6">
    <source>
        <dbReference type="Pfam" id="PF12265"/>
    </source>
</evidence>
<evidence type="ECO:0000256" key="3">
    <source>
        <dbReference type="ARBA" id="ARBA00022737"/>
    </source>
</evidence>
<sequence length="452" mass="51084">MTERGEGSNAALSKYEGYENWKSNIPVMYDWFTNHNLVWPSFSCRFYLQGTDGFVPHTLMITNCDVVKPRVKNAEDISQFNEEEQSPFVQRYKTLIHPGEVNRIRELPQKSTIVATHNNSSNVLLWDLEAQPNRHPVNGAPASRPDLILTGHGNDVEFALAMCPTEPFVLSGGRDNSLVLWSIQDHITSLGSTKGSPKLGPRGVFEGHDAIVEDVQFCPSSAQEFCSVGDDYRLILWDARSGNAPVVKVEKAHDADIHCVDWNAQNENLILTGSADKTVHLLDRRKMFVGGVVLPIHKFEGHKDHIFYEPQWCPDRASVFASAGEDGILNIWDHLKVVGNNNENARAKTRSAPSGLFFRHAGHRYRIVDFHWNPVEPWTLASISHDVDKTGCGVSAVIMLGTTMKMQEQKHGRHLPVYAFDMLRQIWRMSDLLYKPEEDVEEEVEAELIQYN</sequence>
<evidence type="ECO:0000256" key="4">
    <source>
        <dbReference type="ARBA" id="ARBA00022853"/>
    </source>
</evidence>
<dbReference type="InterPro" id="IPR022052">
    <property type="entry name" value="Histone-bd_RBBP4-like_N"/>
</dbReference>
<dbReference type="EMBL" id="SWLB01000016">
    <property type="protein sequence ID" value="KAF3328350.1"/>
    <property type="molecule type" value="Genomic_DNA"/>
</dbReference>